<dbReference type="InterPro" id="IPR011051">
    <property type="entry name" value="RmlC_Cupin_sf"/>
</dbReference>
<sequence>MNPTRSAPCLMLAALFASPVFAAPDDVVSGENDTVVKKDMKKRETIKPHAHEDFRTVLFAVGKGRFDATLNTDEKHPVGAGEVLKFGGRDVIEAVARENSSVKITLVK</sequence>
<proteinExistence type="predicted"/>
<dbReference type="EMBL" id="JBJGEB010000014">
    <property type="protein sequence ID" value="MFK7642962.1"/>
    <property type="molecule type" value="Genomic_DNA"/>
</dbReference>
<organism evidence="2 3">
    <name type="scientific">Neisseria oralis</name>
    <dbReference type="NCBI Taxonomy" id="1107316"/>
    <lineage>
        <taxon>Bacteria</taxon>
        <taxon>Pseudomonadati</taxon>
        <taxon>Pseudomonadota</taxon>
        <taxon>Betaproteobacteria</taxon>
        <taxon>Neisseriales</taxon>
        <taxon>Neisseriaceae</taxon>
        <taxon>Neisseria</taxon>
    </lineage>
</organism>
<name>A0ABW8Q7P4_9NEIS</name>
<dbReference type="Proteomes" id="UP001621964">
    <property type="component" value="Unassembled WGS sequence"/>
</dbReference>
<keyword evidence="3" id="KW-1185">Reference proteome</keyword>
<comment type="caution">
    <text evidence="2">The sequence shown here is derived from an EMBL/GenBank/DDBJ whole genome shotgun (WGS) entry which is preliminary data.</text>
</comment>
<evidence type="ECO:0000313" key="3">
    <source>
        <dbReference type="Proteomes" id="UP001621964"/>
    </source>
</evidence>
<feature type="chain" id="PRO_5047543197" evidence="1">
    <location>
        <begin position="23"/>
        <end position="108"/>
    </location>
</feature>
<evidence type="ECO:0000256" key="1">
    <source>
        <dbReference type="SAM" id="SignalP"/>
    </source>
</evidence>
<keyword evidence="1" id="KW-0732">Signal</keyword>
<dbReference type="Gene3D" id="2.60.120.10">
    <property type="entry name" value="Jelly Rolls"/>
    <property type="match status" value="1"/>
</dbReference>
<feature type="signal peptide" evidence="1">
    <location>
        <begin position="1"/>
        <end position="22"/>
    </location>
</feature>
<dbReference type="RefSeq" id="WP_405387024.1">
    <property type="nucleotide sequence ID" value="NZ_JBJGEB010000014.1"/>
</dbReference>
<accession>A0ABW8Q7P4</accession>
<evidence type="ECO:0000313" key="2">
    <source>
        <dbReference type="EMBL" id="MFK7642962.1"/>
    </source>
</evidence>
<dbReference type="SUPFAM" id="SSF51182">
    <property type="entry name" value="RmlC-like cupins"/>
    <property type="match status" value="1"/>
</dbReference>
<dbReference type="InterPro" id="IPR014710">
    <property type="entry name" value="RmlC-like_jellyroll"/>
</dbReference>
<protein>
    <submittedName>
        <fullName evidence="2">Uncharacterized protein</fullName>
    </submittedName>
</protein>
<reference evidence="2 3" key="1">
    <citation type="submission" date="2024-11" db="EMBL/GenBank/DDBJ databases">
        <authorList>
            <person name="Mikucki A.G."/>
            <person name="Kahler C.M."/>
        </authorList>
    </citation>
    <scope>NUCLEOTIDE SEQUENCE [LARGE SCALE GENOMIC DNA]</scope>
    <source>
        <strain evidence="2 3">EXNM717</strain>
    </source>
</reference>
<gene>
    <name evidence="2" type="ORF">ACI43T_10795</name>
</gene>